<dbReference type="InterPro" id="IPR041662">
    <property type="entry name" value="SusD-like_2"/>
</dbReference>
<gene>
    <name evidence="2" type="ordered locus">Cycma_5021</name>
</gene>
<evidence type="ECO:0000313" key="2">
    <source>
        <dbReference type="EMBL" id="AEL28705.1"/>
    </source>
</evidence>
<dbReference type="AlphaFoldDB" id="G0J836"/>
<accession>G0J836</accession>
<dbReference type="SUPFAM" id="SSF48452">
    <property type="entry name" value="TPR-like"/>
    <property type="match status" value="1"/>
</dbReference>
<keyword evidence="3" id="KW-1185">Reference proteome</keyword>
<evidence type="ECO:0000256" key="1">
    <source>
        <dbReference type="SAM" id="SignalP"/>
    </source>
</evidence>
<dbReference type="Proteomes" id="UP000001635">
    <property type="component" value="Chromosome"/>
</dbReference>
<dbReference type="Pfam" id="PF12771">
    <property type="entry name" value="SusD-like_2"/>
    <property type="match status" value="1"/>
</dbReference>
<dbReference type="HOGENOM" id="CLU_025928_1_0_10"/>
<proteinExistence type="predicted"/>
<evidence type="ECO:0008006" key="4">
    <source>
        <dbReference type="Google" id="ProtNLM"/>
    </source>
</evidence>
<feature type="signal peptide" evidence="1">
    <location>
        <begin position="1"/>
        <end position="22"/>
    </location>
</feature>
<dbReference type="STRING" id="880070.Cycma_5021"/>
<reference evidence="3" key="1">
    <citation type="submission" date="2011-07" db="EMBL/GenBank/DDBJ databases">
        <title>The complete genome of Cyclobacterium marinum DSM 745.</title>
        <authorList>
            <person name="Lucas S."/>
            <person name="Han J."/>
            <person name="Lapidus A."/>
            <person name="Bruce D."/>
            <person name="Goodwin L."/>
            <person name="Pitluck S."/>
            <person name="Peters L."/>
            <person name="Kyrpides N."/>
            <person name="Mavromatis K."/>
            <person name="Ivanova N."/>
            <person name="Ovchinnikova G."/>
            <person name="Chertkov O."/>
            <person name="Detter J.C."/>
            <person name="Tapia R."/>
            <person name="Han C."/>
            <person name="Land M."/>
            <person name="Hauser L."/>
            <person name="Markowitz V."/>
            <person name="Cheng J.-F."/>
            <person name="Hugenholtz P."/>
            <person name="Woyke T."/>
            <person name="Wu D."/>
            <person name="Tindall B."/>
            <person name="Schuetze A."/>
            <person name="Brambilla E."/>
            <person name="Klenk H.-P."/>
            <person name="Eisen J.A."/>
        </authorList>
    </citation>
    <scope>NUCLEOTIDE SEQUENCE [LARGE SCALE GENOMIC DNA]</scope>
    <source>
        <strain evidence="3">ATCC 25205 / DSM 745 / LMG 13164 / NCIMB 1802</strain>
    </source>
</reference>
<keyword evidence="1" id="KW-0732">Signal</keyword>
<dbReference type="InterPro" id="IPR011990">
    <property type="entry name" value="TPR-like_helical_dom_sf"/>
</dbReference>
<protein>
    <recommendedName>
        <fullName evidence="4">Lipoprotein</fullName>
    </recommendedName>
</protein>
<organism evidence="2 3">
    <name type="scientific">Cyclobacterium marinum (strain ATCC 25205 / DSM 745 / LMG 13164 / NCIMB 1802)</name>
    <name type="common">Flectobacillus marinus</name>
    <dbReference type="NCBI Taxonomy" id="880070"/>
    <lineage>
        <taxon>Bacteria</taxon>
        <taxon>Pseudomonadati</taxon>
        <taxon>Bacteroidota</taxon>
        <taxon>Cytophagia</taxon>
        <taxon>Cytophagales</taxon>
        <taxon>Cyclobacteriaceae</taxon>
        <taxon>Cyclobacterium</taxon>
    </lineage>
</organism>
<dbReference type="eggNOG" id="COG0521">
    <property type="taxonomic scope" value="Bacteria"/>
</dbReference>
<dbReference type="Gene3D" id="1.25.40.390">
    <property type="match status" value="1"/>
</dbReference>
<dbReference type="EMBL" id="CP002955">
    <property type="protein sequence ID" value="AEL28705.1"/>
    <property type="molecule type" value="Genomic_DNA"/>
</dbReference>
<name>G0J836_CYCMS</name>
<evidence type="ECO:0000313" key="3">
    <source>
        <dbReference type="Proteomes" id="UP000001635"/>
    </source>
</evidence>
<sequence>MKVMKNLLKNIFSIGLIASFWACEDLTEVNINPNSPEQVSSNYILTYVLSNTAKTYHNLGYENSKIAGAMQYVQRGTNEGAVVVNYYGWGHESWNSYFDILRNNQVIYENAIEEDNQFFKGIALIMRSFHFGLMSDLYGDIPYSNALQANNDGFFPNYDRQEEVYKGIMIDLKEADALLQNLDPAKDLVNSSSDILYGGDSQKWRKFANALRMRYSMRLISKKSEMTALGIDLVNEFDEAVQFTFTDNADEAKVDFLGTDENNAAPGGPLNSPNPNLLLKPAQTIVDKLIGLNDPRLYRWMMPVQYKWDEEVMVEKDSVVTNILGESYTVRFKPAPEGLDVNTNLYVGLPVGLPIVEAMAFNKGNDEEGYHPERSPYISYLHERYRKNQDEYVSMNLITYSEVKFLMAEAAQMGGFSVSDPEMHYKDGIKASMEKYGILSNPGSFNFDTYYEQASVSFASGDNKEQRIMEQKWLANWQNPQAWFDWRRTGYPVLEAGPVTQFGAAIPVRYMYPSPNLDPNYLVNYEEALSSLENTEYIPAGQSKDHPYAKMWLLQNSGKPW</sequence>
<dbReference type="KEGG" id="cmr:Cycma_5021"/>
<feature type="chain" id="PRO_5003400871" description="Lipoprotein" evidence="1">
    <location>
        <begin position="23"/>
        <end position="561"/>
    </location>
</feature>